<protein>
    <recommendedName>
        <fullName evidence="3">CxC2-like cysteine cluster KDZ transposase-associated domain-containing protein</fullName>
    </recommendedName>
</protein>
<dbReference type="InterPro" id="IPR040521">
    <property type="entry name" value="KDZ"/>
</dbReference>
<evidence type="ECO:0000313" key="1">
    <source>
        <dbReference type="EMBL" id="KAE9383288.1"/>
    </source>
</evidence>
<dbReference type="PANTHER" id="PTHR33104:SF2">
    <property type="entry name" value="CXC3 LIKE CYSTEINE CLUSTER DOMAIN-CONTAINING PROTEIN"/>
    <property type="match status" value="1"/>
</dbReference>
<evidence type="ECO:0008006" key="3">
    <source>
        <dbReference type="Google" id="ProtNLM"/>
    </source>
</evidence>
<sequence>MSLFVTASINTQPASGKRSYCVGSGKVTAYNYYAGLEKLSNNVGEKGPDCYKEFSRMIRGQGNNSHRLVADTKSGELAVQCIACPKPGVNLPDDWQQADKKFFFKYFLYLAEDCCFRLKRHLVSSEVRDPGLGTGSSYFVEDKPYREFLKGVTDQHKPWTTNTKFSRGYAMTSVGLSVCARHEFVMPNSVVDLQKGERYANVDYSFGSLLRYVDPRLKLMQSYDIVCQWSRNLCQHMKSMPALVKENWPPKSLLFVVPKMHLPRHIWSCQVKFLLNWLPGAGRTDGEGIERGWAHMGPVATSTRDMGPGNRHEVLDDHFGHWNWRKLTGLGA</sequence>
<dbReference type="Pfam" id="PF18758">
    <property type="entry name" value="KDZ"/>
    <property type="match status" value="1"/>
</dbReference>
<gene>
    <name evidence="1" type="ORF">BT96DRAFT_961070</name>
</gene>
<dbReference type="PANTHER" id="PTHR33104">
    <property type="entry name" value="SI:DKEY-29D5.2"/>
    <property type="match status" value="1"/>
</dbReference>
<proteinExistence type="predicted"/>
<accession>A0A6A4GCZ7</accession>
<dbReference type="Proteomes" id="UP000799118">
    <property type="component" value="Unassembled WGS sequence"/>
</dbReference>
<reference evidence="1" key="1">
    <citation type="journal article" date="2019" name="Environ. Microbiol.">
        <title>Fungal ecological strategies reflected in gene transcription - a case study of two litter decomposers.</title>
        <authorList>
            <person name="Barbi F."/>
            <person name="Kohler A."/>
            <person name="Barry K."/>
            <person name="Baskaran P."/>
            <person name="Daum C."/>
            <person name="Fauchery L."/>
            <person name="Ihrmark K."/>
            <person name="Kuo A."/>
            <person name="LaButti K."/>
            <person name="Lipzen A."/>
            <person name="Morin E."/>
            <person name="Grigoriev I.V."/>
            <person name="Henrissat B."/>
            <person name="Lindahl B."/>
            <person name="Martin F."/>
        </authorList>
    </citation>
    <scope>NUCLEOTIDE SEQUENCE</scope>
    <source>
        <strain evidence="1">JB14</strain>
    </source>
</reference>
<dbReference type="EMBL" id="ML770584">
    <property type="protein sequence ID" value="KAE9383288.1"/>
    <property type="molecule type" value="Genomic_DNA"/>
</dbReference>
<evidence type="ECO:0000313" key="2">
    <source>
        <dbReference type="Proteomes" id="UP000799118"/>
    </source>
</evidence>
<keyword evidence="2" id="KW-1185">Reference proteome</keyword>
<dbReference type="AlphaFoldDB" id="A0A6A4GCZ7"/>
<name>A0A6A4GCZ7_9AGAR</name>
<dbReference type="OrthoDB" id="3214502at2759"/>
<organism evidence="1 2">
    <name type="scientific">Gymnopus androsaceus JB14</name>
    <dbReference type="NCBI Taxonomy" id="1447944"/>
    <lineage>
        <taxon>Eukaryota</taxon>
        <taxon>Fungi</taxon>
        <taxon>Dikarya</taxon>
        <taxon>Basidiomycota</taxon>
        <taxon>Agaricomycotina</taxon>
        <taxon>Agaricomycetes</taxon>
        <taxon>Agaricomycetidae</taxon>
        <taxon>Agaricales</taxon>
        <taxon>Marasmiineae</taxon>
        <taxon>Omphalotaceae</taxon>
        <taxon>Gymnopus</taxon>
    </lineage>
</organism>